<reference evidence="2" key="1">
    <citation type="journal article" date="2014" name="Int. J. Syst. Evol. Microbiol.">
        <title>Complete genome sequence of Corynebacterium casei LMG S-19264T (=DSM 44701T), isolated from a smear-ripened cheese.</title>
        <authorList>
            <consortium name="US DOE Joint Genome Institute (JGI-PGF)"/>
            <person name="Walter F."/>
            <person name="Albersmeier A."/>
            <person name="Kalinowski J."/>
            <person name="Ruckert C."/>
        </authorList>
    </citation>
    <scope>NUCLEOTIDE SEQUENCE</scope>
    <source>
        <strain evidence="2">KCTC 12988</strain>
    </source>
</reference>
<gene>
    <name evidence="2" type="ORF">GCM10007100_17510</name>
</gene>
<keyword evidence="3" id="KW-1185">Reference proteome</keyword>
<feature type="compositionally biased region" description="Basic and acidic residues" evidence="1">
    <location>
        <begin position="1"/>
        <end position="12"/>
    </location>
</feature>
<sequence>MFFDDLGKKFQKLENTPAPGAKEGGRENFFQSEQPADFERGELGDERMNGAF</sequence>
<organism evidence="2 3">
    <name type="scientific">Roseibacillus persicicus</name>
    <dbReference type="NCBI Taxonomy" id="454148"/>
    <lineage>
        <taxon>Bacteria</taxon>
        <taxon>Pseudomonadati</taxon>
        <taxon>Verrucomicrobiota</taxon>
        <taxon>Verrucomicrobiia</taxon>
        <taxon>Verrucomicrobiales</taxon>
        <taxon>Verrucomicrobiaceae</taxon>
        <taxon>Roseibacillus</taxon>
    </lineage>
</organism>
<evidence type="ECO:0000313" key="3">
    <source>
        <dbReference type="Proteomes" id="UP000644507"/>
    </source>
</evidence>
<reference evidence="2" key="2">
    <citation type="submission" date="2020-09" db="EMBL/GenBank/DDBJ databases">
        <authorList>
            <person name="Sun Q."/>
            <person name="Kim S."/>
        </authorList>
    </citation>
    <scope>NUCLEOTIDE SEQUENCE</scope>
    <source>
        <strain evidence="2">KCTC 12988</strain>
    </source>
</reference>
<dbReference type="EMBL" id="BMXI01000006">
    <property type="protein sequence ID" value="GHC51759.1"/>
    <property type="molecule type" value="Genomic_DNA"/>
</dbReference>
<comment type="caution">
    <text evidence="2">The sequence shown here is derived from an EMBL/GenBank/DDBJ whole genome shotgun (WGS) entry which is preliminary data.</text>
</comment>
<dbReference type="Proteomes" id="UP000644507">
    <property type="component" value="Unassembled WGS sequence"/>
</dbReference>
<dbReference type="RefSeq" id="WP_189569554.1">
    <property type="nucleotide sequence ID" value="NZ_BMXI01000006.1"/>
</dbReference>
<feature type="compositionally biased region" description="Basic and acidic residues" evidence="1">
    <location>
        <begin position="37"/>
        <end position="52"/>
    </location>
</feature>
<dbReference type="AlphaFoldDB" id="A0A918TK52"/>
<proteinExistence type="predicted"/>
<feature type="region of interest" description="Disordered" evidence="1">
    <location>
        <begin position="1"/>
        <end position="52"/>
    </location>
</feature>
<protein>
    <submittedName>
        <fullName evidence="2">Uncharacterized protein</fullName>
    </submittedName>
</protein>
<accession>A0A918TK52</accession>
<evidence type="ECO:0000256" key="1">
    <source>
        <dbReference type="SAM" id="MobiDB-lite"/>
    </source>
</evidence>
<name>A0A918TK52_9BACT</name>
<evidence type="ECO:0000313" key="2">
    <source>
        <dbReference type="EMBL" id="GHC51759.1"/>
    </source>
</evidence>